<feature type="transmembrane region" description="Helical" evidence="7">
    <location>
        <begin position="355"/>
        <end position="378"/>
    </location>
</feature>
<organism evidence="8 9">
    <name type="scientific">Streptomyces albus</name>
    <dbReference type="NCBI Taxonomy" id="1888"/>
    <lineage>
        <taxon>Bacteria</taxon>
        <taxon>Bacillati</taxon>
        <taxon>Actinomycetota</taxon>
        <taxon>Actinomycetes</taxon>
        <taxon>Kitasatosporales</taxon>
        <taxon>Streptomycetaceae</taxon>
        <taxon>Streptomyces</taxon>
    </lineage>
</organism>
<evidence type="ECO:0000256" key="2">
    <source>
        <dbReference type="ARBA" id="ARBA00022475"/>
    </source>
</evidence>
<evidence type="ECO:0000256" key="3">
    <source>
        <dbReference type="ARBA" id="ARBA00022692"/>
    </source>
</evidence>
<feature type="transmembrane region" description="Helical" evidence="7">
    <location>
        <begin position="126"/>
        <end position="147"/>
    </location>
</feature>
<dbReference type="PIRSF" id="PIRSF006060">
    <property type="entry name" value="AA_transporter"/>
    <property type="match status" value="1"/>
</dbReference>
<evidence type="ECO:0000256" key="7">
    <source>
        <dbReference type="SAM" id="Phobius"/>
    </source>
</evidence>
<proteinExistence type="predicted"/>
<feature type="region of interest" description="Disordered" evidence="6">
    <location>
        <begin position="438"/>
        <end position="501"/>
    </location>
</feature>
<evidence type="ECO:0000256" key="1">
    <source>
        <dbReference type="ARBA" id="ARBA00004651"/>
    </source>
</evidence>
<reference evidence="8 9" key="1">
    <citation type="submission" date="2018-10" db="EMBL/GenBank/DDBJ databases">
        <title>Isolation of pseudouridimycin from Streptomyces albus DSM 40763.</title>
        <authorList>
            <person name="Rosenqvist P."/>
            <person name="Metsae-Ketelae M."/>
            <person name="Virta P."/>
        </authorList>
    </citation>
    <scope>NUCLEOTIDE SEQUENCE [LARGE SCALE GENOMIC DNA]</scope>
    <source>
        <strain evidence="8 9">DSM 40763</strain>
    </source>
</reference>
<feature type="transmembrane region" description="Helical" evidence="7">
    <location>
        <begin position="52"/>
        <end position="71"/>
    </location>
</feature>
<keyword evidence="5 7" id="KW-0472">Membrane</keyword>
<keyword evidence="3 7" id="KW-0812">Transmembrane</keyword>
<evidence type="ECO:0000313" key="9">
    <source>
        <dbReference type="Proteomes" id="UP000298111"/>
    </source>
</evidence>
<evidence type="ECO:0000256" key="4">
    <source>
        <dbReference type="ARBA" id="ARBA00022989"/>
    </source>
</evidence>
<feature type="transmembrane region" description="Helical" evidence="7">
    <location>
        <begin position="390"/>
        <end position="407"/>
    </location>
</feature>
<gene>
    <name evidence="8" type="ORF">D8771_06775</name>
</gene>
<evidence type="ECO:0000256" key="6">
    <source>
        <dbReference type="SAM" id="MobiDB-lite"/>
    </source>
</evidence>
<dbReference type="InterPro" id="IPR050367">
    <property type="entry name" value="APC_superfamily"/>
</dbReference>
<feature type="transmembrane region" description="Helical" evidence="7">
    <location>
        <begin position="413"/>
        <end position="433"/>
    </location>
</feature>
<feature type="transmembrane region" description="Helical" evidence="7">
    <location>
        <begin position="286"/>
        <end position="311"/>
    </location>
</feature>
<keyword evidence="4 7" id="KW-1133">Transmembrane helix</keyword>
<dbReference type="PANTHER" id="PTHR42770">
    <property type="entry name" value="AMINO ACID TRANSPORTER-RELATED"/>
    <property type="match status" value="1"/>
</dbReference>
<dbReference type="GO" id="GO:0005886">
    <property type="term" value="C:plasma membrane"/>
    <property type="evidence" value="ECO:0007669"/>
    <property type="project" value="UniProtKB-SubCell"/>
</dbReference>
<dbReference type="GeneID" id="75179938"/>
<accession>A0A6C1C906</accession>
<dbReference type="Proteomes" id="UP000298111">
    <property type="component" value="Unassembled WGS sequence"/>
</dbReference>
<protein>
    <submittedName>
        <fullName evidence="8">Amino acid permease</fullName>
    </submittedName>
</protein>
<sequence length="501" mass="51376">MDQTPGAQTNRSSPLRQALTTPLLYFFILGDVLGAGAYVLVGQVAAESGPAVWLPLTAALCLALLTAASYAELATRSPRAGGAAHYAALAYGPFVGFLAGFCMLAAGVVSVGALTRGFAGDYLTEFVSLPVALVALVFLAALALLNLRGISASTRANAVATGIEVGGLLLVIALGAWVLARGDGDPRRLADVGTVHHGPVAAVLGGAVLAYYSFVGFETSVNVAEETRDPRRSYPRALFGALLTAGLVYLLVGCVAAAAVPAHTLVHSSGPLLEVVREAGGVPPRLFSVVALVAVANGALLTGIMASRLAFGMARDGLLPGVLSRVLPGRRTPWVAVVATTALSLLLALTGSVAVLASTLVLLLLVVFFLVNTAALVLRRRPAERDHFRTPAVVPVLGAVSCVLLATQVEAEVWLRGAAVLAVGLVLAVVAALRRRAGRRPEPERKTPGRHPEVVGPGPDAAAKDRHAAEQGRGAVAQGGDAVEQGRGAAVPLDDPWDGPR</sequence>
<dbReference type="InterPro" id="IPR002293">
    <property type="entry name" value="AA/rel_permease1"/>
</dbReference>
<comment type="subcellular location">
    <subcellularLocation>
        <location evidence="1">Cell membrane</location>
        <topology evidence="1">Multi-pass membrane protein</topology>
    </subcellularLocation>
</comment>
<dbReference type="EMBL" id="RCIY01000040">
    <property type="protein sequence ID" value="TGG86109.1"/>
    <property type="molecule type" value="Genomic_DNA"/>
</dbReference>
<feature type="transmembrane region" description="Helical" evidence="7">
    <location>
        <begin position="159"/>
        <end position="180"/>
    </location>
</feature>
<feature type="transmembrane region" description="Helical" evidence="7">
    <location>
        <begin position="83"/>
        <end position="106"/>
    </location>
</feature>
<dbReference type="RefSeq" id="WP_016471243.1">
    <property type="nucleotide sequence ID" value="NZ_BBQG01000014.1"/>
</dbReference>
<feature type="compositionally biased region" description="Basic and acidic residues" evidence="6">
    <location>
        <begin position="439"/>
        <end position="453"/>
    </location>
</feature>
<evidence type="ECO:0000313" key="8">
    <source>
        <dbReference type="EMBL" id="TGG86109.1"/>
    </source>
</evidence>
<feature type="transmembrane region" description="Helical" evidence="7">
    <location>
        <begin position="200"/>
        <end position="217"/>
    </location>
</feature>
<dbReference type="PANTHER" id="PTHR42770:SF7">
    <property type="entry name" value="MEMBRANE PROTEIN"/>
    <property type="match status" value="1"/>
</dbReference>
<feature type="transmembrane region" description="Helical" evidence="7">
    <location>
        <begin position="23"/>
        <end position="46"/>
    </location>
</feature>
<keyword evidence="2" id="KW-1003">Cell membrane</keyword>
<comment type="caution">
    <text evidence="8">The sequence shown here is derived from an EMBL/GenBank/DDBJ whole genome shotgun (WGS) entry which is preliminary data.</text>
</comment>
<dbReference type="Pfam" id="PF13520">
    <property type="entry name" value="AA_permease_2"/>
    <property type="match status" value="1"/>
</dbReference>
<feature type="transmembrane region" description="Helical" evidence="7">
    <location>
        <begin position="332"/>
        <end position="349"/>
    </location>
</feature>
<dbReference type="AlphaFoldDB" id="A0A6C1C906"/>
<feature type="transmembrane region" description="Helical" evidence="7">
    <location>
        <begin position="238"/>
        <end position="266"/>
    </location>
</feature>
<dbReference type="GO" id="GO:0022857">
    <property type="term" value="F:transmembrane transporter activity"/>
    <property type="evidence" value="ECO:0007669"/>
    <property type="project" value="InterPro"/>
</dbReference>
<name>A0A6C1C906_9ACTN</name>
<evidence type="ECO:0000256" key="5">
    <source>
        <dbReference type="ARBA" id="ARBA00023136"/>
    </source>
</evidence>
<dbReference type="Gene3D" id="1.20.1740.10">
    <property type="entry name" value="Amino acid/polyamine transporter I"/>
    <property type="match status" value="1"/>
</dbReference>